<dbReference type="InterPro" id="IPR016132">
    <property type="entry name" value="Phyto_chromo_attachment"/>
</dbReference>
<evidence type="ECO:0000256" key="5">
    <source>
        <dbReference type="ARBA" id="ARBA00022606"/>
    </source>
</evidence>
<comment type="catalytic activity">
    <reaction evidence="1">
        <text>ATP + protein L-histidine = ADP + protein N-phospho-L-histidine.</text>
        <dbReference type="EC" id="2.7.13.3"/>
    </reaction>
</comment>
<dbReference type="PRINTS" id="PR01033">
    <property type="entry name" value="PHYTOCHROME"/>
</dbReference>
<dbReference type="InterPro" id="IPR036890">
    <property type="entry name" value="HATPase_C_sf"/>
</dbReference>
<evidence type="ECO:0000256" key="11">
    <source>
        <dbReference type="ARBA" id="ARBA00023170"/>
    </source>
</evidence>
<dbReference type="GO" id="GO:0009881">
    <property type="term" value="F:photoreceptor activity"/>
    <property type="evidence" value="ECO:0007669"/>
    <property type="project" value="UniProtKB-KW"/>
</dbReference>
<dbReference type="Gene3D" id="3.30.450.40">
    <property type="match status" value="1"/>
</dbReference>
<name>A0A9X2JNV0_9RHOB</name>
<dbReference type="InterPro" id="IPR011006">
    <property type="entry name" value="CheY-like_superfamily"/>
</dbReference>
<dbReference type="InterPro" id="IPR001294">
    <property type="entry name" value="Phytochrome"/>
</dbReference>
<dbReference type="SUPFAM" id="SSF55874">
    <property type="entry name" value="ATPase domain of HSP90 chaperone/DNA topoisomerase II/histidine kinase"/>
    <property type="match status" value="1"/>
</dbReference>
<dbReference type="SMART" id="SM00065">
    <property type="entry name" value="GAF"/>
    <property type="match status" value="1"/>
</dbReference>
<keyword evidence="10" id="KW-0157">Chromophore</keyword>
<evidence type="ECO:0000256" key="1">
    <source>
        <dbReference type="ARBA" id="ARBA00000085"/>
    </source>
</evidence>
<keyword evidence="4 12" id="KW-0597">Phosphoprotein</keyword>
<evidence type="ECO:0000256" key="9">
    <source>
        <dbReference type="ARBA" id="ARBA00022840"/>
    </source>
</evidence>
<dbReference type="InterPro" id="IPR029016">
    <property type="entry name" value="GAF-like_dom_sf"/>
</dbReference>
<dbReference type="Gene3D" id="3.30.565.10">
    <property type="entry name" value="Histidine kinase-like ATPase, C-terminal domain"/>
    <property type="match status" value="1"/>
</dbReference>
<dbReference type="GO" id="GO:0005524">
    <property type="term" value="F:ATP binding"/>
    <property type="evidence" value="ECO:0007669"/>
    <property type="project" value="UniProtKB-KW"/>
</dbReference>
<keyword evidence="11" id="KW-0675">Receptor</keyword>
<dbReference type="SUPFAM" id="SSF52172">
    <property type="entry name" value="CheY-like"/>
    <property type="match status" value="1"/>
</dbReference>
<protein>
    <recommendedName>
        <fullName evidence="2">histidine kinase</fullName>
        <ecNumber evidence="2">2.7.13.3</ecNumber>
    </recommendedName>
</protein>
<evidence type="ECO:0000256" key="10">
    <source>
        <dbReference type="ARBA" id="ARBA00022991"/>
    </source>
</evidence>
<dbReference type="SMART" id="SM00448">
    <property type="entry name" value="REC"/>
    <property type="match status" value="1"/>
</dbReference>
<dbReference type="EMBL" id="JAMYXC010000030">
    <property type="protein sequence ID" value="MCP1167400.1"/>
    <property type="molecule type" value="Genomic_DNA"/>
</dbReference>
<dbReference type="SMART" id="SM00911">
    <property type="entry name" value="HWE_HK"/>
    <property type="match status" value="1"/>
</dbReference>
<feature type="domain" description="Phytochrome chromophore attachment site" evidence="13">
    <location>
        <begin position="148"/>
        <end position="305"/>
    </location>
</feature>
<dbReference type="InterPro" id="IPR009219">
    <property type="entry name" value="Bactrphtchr_CheY"/>
</dbReference>
<keyword evidence="8" id="KW-0418">Kinase</keyword>
<gene>
    <name evidence="15" type="ORF">NHG85_02470</name>
</gene>
<dbReference type="PANTHER" id="PTHR41523:SF8">
    <property type="entry name" value="ETHYLENE RESPONSE SENSOR PROTEIN"/>
    <property type="match status" value="1"/>
</dbReference>
<evidence type="ECO:0000256" key="7">
    <source>
        <dbReference type="ARBA" id="ARBA00022741"/>
    </source>
</evidence>
<keyword evidence="3" id="KW-0600">Photoreceptor protein</keyword>
<dbReference type="PROSITE" id="PS50046">
    <property type="entry name" value="PHYTOCHROME_2"/>
    <property type="match status" value="1"/>
</dbReference>
<evidence type="ECO:0000256" key="12">
    <source>
        <dbReference type="PROSITE-ProRule" id="PRU00169"/>
    </source>
</evidence>
<dbReference type="GO" id="GO:0004673">
    <property type="term" value="F:protein histidine kinase activity"/>
    <property type="evidence" value="ECO:0007669"/>
    <property type="project" value="UniProtKB-EC"/>
</dbReference>
<dbReference type="AlphaFoldDB" id="A0A9X2JNV0"/>
<dbReference type="Pfam" id="PF00360">
    <property type="entry name" value="PHY"/>
    <property type="match status" value="1"/>
</dbReference>
<dbReference type="SUPFAM" id="SSF55781">
    <property type="entry name" value="GAF domain-like"/>
    <property type="match status" value="2"/>
</dbReference>
<proteinExistence type="predicted"/>
<dbReference type="GO" id="GO:0009584">
    <property type="term" value="P:detection of visible light"/>
    <property type="evidence" value="ECO:0007669"/>
    <property type="project" value="InterPro"/>
</dbReference>
<dbReference type="Gene3D" id="3.40.50.2300">
    <property type="match status" value="1"/>
</dbReference>
<evidence type="ECO:0000256" key="2">
    <source>
        <dbReference type="ARBA" id="ARBA00012438"/>
    </source>
</evidence>
<dbReference type="Proteomes" id="UP001139477">
    <property type="component" value="Unassembled WGS sequence"/>
</dbReference>
<dbReference type="Pfam" id="PF01590">
    <property type="entry name" value="GAF"/>
    <property type="match status" value="1"/>
</dbReference>
<evidence type="ECO:0000313" key="16">
    <source>
        <dbReference type="Proteomes" id="UP001139477"/>
    </source>
</evidence>
<dbReference type="RefSeq" id="WP_253329496.1">
    <property type="nucleotide sequence ID" value="NZ_JAMYXC010000030.1"/>
</dbReference>
<evidence type="ECO:0000256" key="3">
    <source>
        <dbReference type="ARBA" id="ARBA00022543"/>
    </source>
</evidence>
<keyword evidence="6" id="KW-0808">Transferase</keyword>
<dbReference type="InterPro" id="IPR001789">
    <property type="entry name" value="Sig_transdc_resp-reg_receiver"/>
</dbReference>
<reference evidence="15" key="1">
    <citation type="submission" date="2022-06" db="EMBL/GenBank/DDBJ databases">
        <title>Limimaricola sediminis sp. nov., isolated from an intertidal sediment.</title>
        <authorList>
            <person name="Shao X."/>
        </authorList>
    </citation>
    <scope>NUCLEOTIDE SEQUENCE</scope>
    <source>
        <strain evidence="15">ASW11-118</strain>
    </source>
</reference>
<dbReference type="Pfam" id="PF07536">
    <property type="entry name" value="HWE_HK"/>
    <property type="match status" value="1"/>
</dbReference>
<organism evidence="15 16">
    <name type="scientific">Limimaricola litoreus</name>
    <dbReference type="NCBI Taxonomy" id="2955316"/>
    <lineage>
        <taxon>Bacteria</taxon>
        <taxon>Pseudomonadati</taxon>
        <taxon>Pseudomonadota</taxon>
        <taxon>Alphaproteobacteria</taxon>
        <taxon>Rhodobacterales</taxon>
        <taxon>Paracoccaceae</taxon>
        <taxon>Limimaricola</taxon>
    </lineage>
</organism>
<sequence>MPEPATATVEPVELSNCDREQIQFLGHVQPYGCLIAVGEDWTVGHVSANIGEMLGLDVEGTIGARFPELFPREVVHYLRGRIQMLGQDTGAARIYGLDLFEDGRLFDLSVHVSGPGYLFEFEPKSKRAMHDEMSLVQPLLARVRRRREIPAMAREAARAMRAMTGFDRVMVYQFQHDDSGRVIAEAATPGMTPFLDLRFPASDIPRQARELYVRNPIRLIMDVDAVPQPIVPPQTPEGAPLDLSLSVTRAVSPIHLEYLRNMGVAASMSVSILCEGKLWGLIACHHNRPHYIDYEKRSAVELFTQLFSYEIAAVETEAERRQTLQARQLHAGLVEQMADPVAISRNFDTIADAIGEVIPFDGIAIWIGDRYHAQGSAPTYEEFMGLLRHLHGVAAGRVHGTDRLIDSYAEADGFVERAAGLLSLPISRGPRDYIVLFRREQVEEVTWAGDPNKPAQPGPNGLRLTPRKSFAAWTETVRGQSAPWTDSEIAAAETIRITLLEVVLKIADDSIAERKRAQERQELLIAELNHRVRNILNLVRGLVSQSGSDVTSVEDYGRILDGRIDALARAHDQLTGAEWQAASLRELIETEATAFVATGADRVRISGADVLLSPEAFSTLALVLHEMVTNAAKYGALKQPHGRVEVMLSRLEDGALGIEWRERGGAAVKAPKGRGFGTTVIERAIPFELGGEAELRFALAGTEATFKVPARFVTSAPERPAPAQGAAAHPVPEETPIRLSGRALIVEDNMIIAMDGADILTELGCDDVATASGVGEALRLIEEGAFDIALLDVNLGHETSVPVAEALQARSVPFLLATGYGETAGITEAYPGAVILKKPFTKRTVQSSFAALLRDLPAR</sequence>
<dbReference type="Pfam" id="PF00072">
    <property type="entry name" value="Response_reg"/>
    <property type="match status" value="1"/>
</dbReference>
<dbReference type="EC" id="2.7.13.3" evidence="2"/>
<keyword evidence="5" id="KW-0716">Sensory transduction</keyword>
<feature type="domain" description="Response regulatory" evidence="14">
    <location>
        <begin position="742"/>
        <end position="853"/>
    </location>
</feature>
<dbReference type="InterPro" id="IPR013654">
    <property type="entry name" value="PAS_2"/>
</dbReference>
<dbReference type="Gene3D" id="3.30.450.20">
    <property type="entry name" value="PAS domain"/>
    <property type="match status" value="1"/>
</dbReference>
<keyword evidence="16" id="KW-1185">Reference proteome</keyword>
<dbReference type="InterPro" id="IPR003018">
    <property type="entry name" value="GAF"/>
</dbReference>
<dbReference type="PANTHER" id="PTHR41523">
    <property type="entry name" value="TWO-COMPONENT SYSTEM SENSOR PROTEIN"/>
    <property type="match status" value="1"/>
</dbReference>
<dbReference type="InterPro" id="IPR043150">
    <property type="entry name" value="Phytochrome_PHY_sf"/>
</dbReference>
<dbReference type="PIRSF" id="PIRSF036397">
    <property type="entry name" value="Bactrphtchrm_rec"/>
    <property type="match status" value="1"/>
</dbReference>
<evidence type="ECO:0000256" key="8">
    <source>
        <dbReference type="ARBA" id="ARBA00022777"/>
    </source>
</evidence>
<keyword evidence="9" id="KW-0067">ATP-binding</keyword>
<comment type="caution">
    <text evidence="15">The sequence shown here is derived from an EMBL/GenBank/DDBJ whole genome shotgun (WGS) entry which is preliminary data.</text>
</comment>
<keyword evidence="7" id="KW-0547">Nucleotide-binding</keyword>
<dbReference type="InterPro" id="IPR011102">
    <property type="entry name" value="Sig_transdc_His_kinase_HWE"/>
</dbReference>
<dbReference type="GO" id="GO:0000160">
    <property type="term" value="P:phosphorelay signal transduction system"/>
    <property type="evidence" value="ECO:0007669"/>
    <property type="project" value="InterPro"/>
</dbReference>
<dbReference type="SUPFAM" id="SSF55785">
    <property type="entry name" value="PYP-like sensor domain (PAS domain)"/>
    <property type="match status" value="1"/>
</dbReference>
<dbReference type="Pfam" id="PF08446">
    <property type="entry name" value="PAS_2"/>
    <property type="match status" value="1"/>
</dbReference>
<evidence type="ECO:0000259" key="13">
    <source>
        <dbReference type="PROSITE" id="PS50046"/>
    </source>
</evidence>
<dbReference type="InterPro" id="IPR013515">
    <property type="entry name" value="Phytochrome_cen-reg"/>
</dbReference>
<dbReference type="InterPro" id="IPR035965">
    <property type="entry name" value="PAS-like_dom_sf"/>
</dbReference>
<evidence type="ECO:0000256" key="4">
    <source>
        <dbReference type="ARBA" id="ARBA00022553"/>
    </source>
</evidence>
<dbReference type="PROSITE" id="PS50110">
    <property type="entry name" value="RESPONSE_REGULATORY"/>
    <property type="match status" value="1"/>
</dbReference>
<evidence type="ECO:0000256" key="6">
    <source>
        <dbReference type="ARBA" id="ARBA00022679"/>
    </source>
</evidence>
<evidence type="ECO:0000313" key="15">
    <source>
        <dbReference type="EMBL" id="MCP1167400.1"/>
    </source>
</evidence>
<accession>A0A9X2JNV0</accession>
<dbReference type="Gene3D" id="3.30.450.270">
    <property type="match status" value="1"/>
</dbReference>
<feature type="modified residue" description="4-aspartylphosphate" evidence="12">
    <location>
        <position position="792"/>
    </location>
</feature>
<dbReference type="GO" id="GO:0006355">
    <property type="term" value="P:regulation of DNA-templated transcription"/>
    <property type="evidence" value="ECO:0007669"/>
    <property type="project" value="InterPro"/>
</dbReference>
<evidence type="ECO:0000259" key="14">
    <source>
        <dbReference type="PROSITE" id="PS50110"/>
    </source>
</evidence>